<evidence type="ECO:0000313" key="9">
    <source>
        <dbReference type="EMBL" id="AKK02988.1"/>
    </source>
</evidence>
<comment type="subcellular location">
    <subcellularLocation>
        <location evidence="1 8">Cell membrane</location>
        <topology evidence="1 8">Multi-pass membrane protein</topology>
    </subcellularLocation>
</comment>
<name>A0A0G3GTW3_9CORY</name>
<protein>
    <recommendedName>
        <fullName evidence="8">Probable membrane transporter protein</fullName>
    </recommendedName>
</protein>
<evidence type="ECO:0000313" key="10">
    <source>
        <dbReference type="Proteomes" id="UP000035368"/>
    </source>
</evidence>
<dbReference type="AlphaFoldDB" id="A0A0G3GTW3"/>
<feature type="transmembrane region" description="Helical" evidence="8">
    <location>
        <begin position="194"/>
        <end position="214"/>
    </location>
</feature>
<dbReference type="EMBL" id="CP011541">
    <property type="protein sequence ID" value="AKK02988.1"/>
    <property type="molecule type" value="Genomic_DNA"/>
</dbReference>
<keyword evidence="10" id="KW-1185">Reference proteome</keyword>
<sequence>MNTLILVFCVVVLGSSLQRVAGMGLGLIAGPILSLFMGPVHGVMVVNILAMINAALTTVTVRKDVDWRRFALIGSVMVLGSIPGAYLIKSMSTAWMLVAVGTVLLAALSVVTLAKRYVPATQATWPMMLSGVIGGFTNTLAGVAGPVITVYAQAARWEHKRFAATLQPLFVVSGGVSFAVKSLTGAADLSGTTWLIWPVGIAGMFLGVFLGGKLAQVITRDKAHKLALGLALAGGFSALLRGLLSL</sequence>
<keyword evidence="5 8" id="KW-0812">Transmembrane</keyword>
<evidence type="ECO:0000256" key="5">
    <source>
        <dbReference type="ARBA" id="ARBA00022692"/>
    </source>
</evidence>
<feature type="transmembrane region" description="Helical" evidence="8">
    <location>
        <begin position="126"/>
        <end position="152"/>
    </location>
</feature>
<evidence type="ECO:0000256" key="6">
    <source>
        <dbReference type="ARBA" id="ARBA00022989"/>
    </source>
</evidence>
<dbReference type="OrthoDB" id="3872971at2"/>
<evidence type="ECO:0000256" key="8">
    <source>
        <dbReference type="RuleBase" id="RU363041"/>
    </source>
</evidence>
<organism evidence="9 10">
    <name type="scientific">Corynebacterium epidermidicanis</name>
    <dbReference type="NCBI Taxonomy" id="1050174"/>
    <lineage>
        <taxon>Bacteria</taxon>
        <taxon>Bacillati</taxon>
        <taxon>Actinomycetota</taxon>
        <taxon>Actinomycetes</taxon>
        <taxon>Mycobacteriales</taxon>
        <taxon>Corynebacteriaceae</taxon>
        <taxon>Corynebacterium</taxon>
    </lineage>
</organism>
<feature type="transmembrane region" description="Helical" evidence="8">
    <location>
        <begin position="70"/>
        <end position="88"/>
    </location>
</feature>
<accession>A0A0G3GTW3</accession>
<evidence type="ECO:0000256" key="7">
    <source>
        <dbReference type="ARBA" id="ARBA00023136"/>
    </source>
</evidence>
<keyword evidence="3" id="KW-0813">Transport</keyword>
<dbReference type="KEGG" id="cei:CEPID_05610"/>
<comment type="similarity">
    <text evidence="2 8">Belongs to the 4-toluene sulfonate uptake permease (TSUP) (TC 2.A.102) family.</text>
</comment>
<evidence type="ECO:0000256" key="1">
    <source>
        <dbReference type="ARBA" id="ARBA00004651"/>
    </source>
</evidence>
<keyword evidence="7 8" id="KW-0472">Membrane</keyword>
<proteinExistence type="inferred from homology"/>
<dbReference type="Pfam" id="PF01925">
    <property type="entry name" value="TauE"/>
    <property type="match status" value="1"/>
</dbReference>
<evidence type="ECO:0000256" key="2">
    <source>
        <dbReference type="ARBA" id="ARBA00009142"/>
    </source>
</evidence>
<dbReference type="STRING" id="1050174.CEPID_05610"/>
<dbReference type="RefSeq" id="WP_047240088.1">
    <property type="nucleotide sequence ID" value="NZ_CP011541.1"/>
</dbReference>
<dbReference type="GO" id="GO:0005886">
    <property type="term" value="C:plasma membrane"/>
    <property type="evidence" value="ECO:0007669"/>
    <property type="project" value="UniProtKB-SubCell"/>
</dbReference>
<feature type="transmembrane region" description="Helical" evidence="8">
    <location>
        <begin position="226"/>
        <end position="244"/>
    </location>
</feature>
<feature type="transmembrane region" description="Helical" evidence="8">
    <location>
        <begin position="94"/>
        <end position="114"/>
    </location>
</feature>
<dbReference type="PANTHER" id="PTHR30269:SF37">
    <property type="entry name" value="MEMBRANE TRANSPORTER PROTEIN"/>
    <property type="match status" value="1"/>
</dbReference>
<evidence type="ECO:0000256" key="3">
    <source>
        <dbReference type="ARBA" id="ARBA00022448"/>
    </source>
</evidence>
<keyword evidence="4 8" id="KW-1003">Cell membrane</keyword>
<dbReference type="PANTHER" id="PTHR30269">
    <property type="entry name" value="TRANSMEMBRANE PROTEIN YFCA"/>
    <property type="match status" value="1"/>
</dbReference>
<gene>
    <name evidence="9" type="ORF">CEPID_05610</name>
</gene>
<dbReference type="PATRIC" id="fig|1050174.4.peg.1135"/>
<dbReference type="InterPro" id="IPR002781">
    <property type="entry name" value="TM_pro_TauE-like"/>
</dbReference>
<evidence type="ECO:0000256" key="4">
    <source>
        <dbReference type="ARBA" id="ARBA00022475"/>
    </source>
</evidence>
<feature type="transmembrane region" description="Helical" evidence="8">
    <location>
        <begin position="28"/>
        <end position="50"/>
    </location>
</feature>
<reference evidence="9 10" key="1">
    <citation type="submission" date="2015-05" db="EMBL/GenBank/DDBJ databases">
        <title>Complete genome sequence of Corynebacterium epidermidicanis DSM 45586, isolated from the skin of a dog suffering from pruritus.</title>
        <authorList>
            <person name="Ruckert C."/>
            <person name="Albersmeier A."/>
            <person name="Winkler A."/>
            <person name="Tauch A."/>
        </authorList>
    </citation>
    <scope>NUCLEOTIDE SEQUENCE [LARGE SCALE GENOMIC DNA]</scope>
    <source>
        <strain evidence="9 10">DSM 45586</strain>
    </source>
</reference>
<dbReference type="Proteomes" id="UP000035368">
    <property type="component" value="Chromosome"/>
</dbReference>
<dbReference type="InterPro" id="IPR052017">
    <property type="entry name" value="TSUP"/>
</dbReference>
<keyword evidence="6 8" id="KW-1133">Transmembrane helix</keyword>